<reference evidence="2 3" key="1">
    <citation type="journal article" date="2023" name="Microbiol. Resour. Announc.">
        <title>Complete Genome Sequence of Mycobacterium wuenschmanii, a novel Nontuberculous Mycobacterium Isolated from a captive population of Amazon Milk Frogs.</title>
        <authorList>
            <person name="Hicks J."/>
            <person name="Zeineldin M."/>
            <person name="Ward H."/>
            <person name="Wuenschmann A."/>
            <person name="Camp P."/>
            <person name="Farrell D."/>
            <person name="Lehman K."/>
            <person name="Thacker T."/>
            <person name="Cuthbert E."/>
        </authorList>
    </citation>
    <scope>NUCLEOTIDE SEQUENCE [LARGE SCALE GENOMIC DNA]</scope>
    <source>
        <strain evidence="2 3">Wuenschmanii</strain>
    </source>
</reference>
<evidence type="ECO:0000313" key="2">
    <source>
        <dbReference type="EMBL" id="WIM86732.1"/>
    </source>
</evidence>
<feature type="transmembrane region" description="Helical" evidence="1">
    <location>
        <begin position="6"/>
        <end position="25"/>
    </location>
</feature>
<keyword evidence="3" id="KW-1185">Reference proteome</keyword>
<name>A0ABY8VTB4_9MYCO</name>
<keyword evidence="1" id="KW-0812">Transmembrane</keyword>
<proteinExistence type="predicted"/>
<dbReference type="Pfam" id="PF14248">
    <property type="entry name" value="DUF4345"/>
    <property type="match status" value="1"/>
</dbReference>
<accession>A0ABY8VTB4</accession>
<sequence>MDATVIAISIVAVFFAGMGGYALVAPSRLIAPFDIALNSVTARSEVRAVYGGFGLAIASVLGAAAVTPGLRAGVVVTVAAAWGGMAFGRLTSLLDGPSSFYPNWFYFVVEAAAAATLFAVAG</sequence>
<gene>
    <name evidence="2" type="ORF">PT015_17845</name>
</gene>
<keyword evidence="1" id="KW-1133">Transmembrane helix</keyword>
<evidence type="ECO:0000256" key="1">
    <source>
        <dbReference type="SAM" id="Phobius"/>
    </source>
</evidence>
<evidence type="ECO:0000313" key="3">
    <source>
        <dbReference type="Proteomes" id="UP001236585"/>
    </source>
</evidence>
<keyword evidence="1" id="KW-0472">Membrane</keyword>
<dbReference type="RefSeq" id="WP_285186210.1">
    <property type="nucleotide sequence ID" value="NZ_CP126981.1"/>
</dbReference>
<dbReference type="EMBL" id="CP126981">
    <property type="protein sequence ID" value="WIM86732.1"/>
    <property type="molecule type" value="Genomic_DNA"/>
</dbReference>
<feature type="transmembrane region" description="Helical" evidence="1">
    <location>
        <begin position="104"/>
        <end position="121"/>
    </location>
</feature>
<organism evidence="2 3">
    <name type="scientific">Candidatus Mycobacterium wuenschmannii</name>
    <dbReference type="NCBI Taxonomy" id="3027808"/>
    <lineage>
        <taxon>Bacteria</taxon>
        <taxon>Bacillati</taxon>
        <taxon>Actinomycetota</taxon>
        <taxon>Actinomycetes</taxon>
        <taxon>Mycobacteriales</taxon>
        <taxon>Mycobacteriaceae</taxon>
        <taxon>Mycobacterium</taxon>
    </lineage>
</organism>
<feature type="transmembrane region" description="Helical" evidence="1">
    <location>
        <begin position="46"/>
        <end position="66"/>
    </location>
</feature>
<dbReference type="Proteomes" id="UP001236585">
    <property type="component" value="Chromosome"/>
</dbReference>
<dbReference type="InterPro" id="IPR025597">
    <property type="entry name" value="DUF4345"/>
</dbReference>
<protein>
    <submittedName>
        <fullName evidence="2">DUF4345 domain-containing protein</fullName>
    </submittedName>
</protein>